<sequence>MELRHANHCVYKIRYHMVFCMKYRKKLLLDAEIISFLKTICFGIGERYCFEFDAIGTDGDHVHLFVGAEPKYSPSRVMQIIKSITARQIFKQYPEIKKQLWGSELWSDGGYIGIVGDGTTSDVIKSYIENQGNQEEKEAYKQMKIIDFQ</sequence>
<dbReference type="GO" id="GO:0003677">
    <property type="term" value="F:DNA binding"/>
    <property type="evidence" value="ECO:0007669"/>
    <property type="project" value="InterPro"/>
</dbReference>
<evidence type="ECO:0000259" key="1">
    <source>
        <dbReference type="SMART" id="SM01321"/>
    </source>
</evidence>
<dbReference type="PANTHER" id="PTHR33360">
    <property type="entry name" value="TRANSPOSASE FOR INSERTION SEQUENCE ELEMENT IS200"/>
    <property type="match status" value="1"/>
</dbReference>
<dbReference type="KEGG" id="mbw:MSBRW_1630"/>
<dbReference type="Pfam" id="PF01797">
    <property type="entry name" value="Y1_Tnp"/>
    <property type="match status" value="1"/>
</dbReference>
<accession>A0A0E3QJ66</accession>
<dbReference type="InterPro" id="IPR036515">
    <property type="entry name" value="Transposase_17_sf"/>
</dbReference>
<dbReference type="SUPFAM" id="SSF143422">
    <property type="entry name" value="Transposase IS200-like"/>
    <property type="match status" value="1"/>
</dbReference>
<dbReference type="GO" id="GO:0004803">
    <property type="term" value="F:transposase activity"/>
    <property type="evidence" value="ECO:0007669"/>
    <property type="project" value="InterPro"/>
</dbReference>
<dbReference type="RefSeq" id="WP_011308034.1">
    <property type="nucleotide sequence ID" value="NZ_CP009526.1"/>
</dbReference>
<dbReference type="PATRIC" id="fig|1434109.4.peg.2047"/>
<gene>
    <name evidence="2" type="ORF">MSBRW_1630</name>
</gene>
<dbReference type="HOGENOM" id="CLU_101320_2_3_2"/>
<dbReference type="GO" id="GO:0006313">
    <property type="term" value="P:DNA transposition"/>
    <property type="evidence" value="ECO:0007669"/>
    <property type="project" value="InterPro"/>
</dbReference>
<dbReference type="SMART" id="SM01321">
    <property type="entry name" value="Y1_Tnp"/>
    <property type="match status" value="1"/>
</dbReference>
<evidence type="ECO:0000313" key="3">
    <source>
        <dbReference type="Proteomes" id="UP000033038"/>
    </source>
</evidence>
<dbReference type="NCBIfam" id="NF033573">
    <property type="entry name" value="transpos_IS200"/>
    <property type="match status" value="1"/>
</dbReference>
<dbReference type="GeneID" id="24823116"/>
<dbReference type="AlphaFoldDB" id="A0A0E3QJ66"/>
<name>A0A0E3QJ66_METBA</name>
<feature type="domain" description="Transposase IS200-like" evidence="1">
    <location>
        <begin position="10"/>
        <end position="131"/>
    </location>
</feature>
<reference evidence="2 3" key="1">
    <citation type="submission" date="2014-07" db="EMBL/GenBank/DDBJ databases">
        <title>Methanogenic archaea and the global carbon cycle.</title>
        <authorList>
            <person name="Henriksen J.R."/>
            <person name="Luke J."/>
            <person name="Reinhart S."/>
            <person name="Benedict M.N."/>
            <person name="Youngblut N.D."/>
            <person name="Metcalf M.E."/>
            <person name="Whitaker R.J."/>
            <person name="Metcalf W.W."/>
        </authorList>
    </citation>
    <scope>NUCLEOTIDE SEQUENCE [LARGE SCALE GENOMIC DNA]</scope>
    <source>
        <strain evidence="2 3">Wiesmoor</strain>
    </source>
</reference>
<dbReference type="InterPro" id="IPR002686">
    <property type="entry name" value="Transposase_17"/>
</dbReference>
<organism evidence="2 3">
    <name type="scientific">Methanosarcina barkeri str. Wiesmoor</name>
    <dbReference type="NCBI Taxonomy" id="1434109"/>
    <lineage>
        <taxon>Archaea</taxon>
        <taxon>Methanobacteriati</taxon>
        <taxon>Methanobacteriota</taxon>
        <taxon>Stenosarchaea group</taxon>
        <taxon>Methanomicrobia</taxon>
        <taxon>Methanosarcinales</taxon>
        <taxon>Methanosarcinaceae</taxon>
        <taxon>Methanosarcina</taxon>
    </lineage>
</organism>
<dbReference type="Gene3D" id="3.30.70.1290">
    <property type="entry name" value="Transposase IS200-like"/>
    <property type="match status" value="1"/>
</dbReference>
<dbReference type="EMBL" id="CP009526">
    <property type="protein sequence ID" value="AKB50883.1"/>
    <property type="molecule type" value="Genomic_DNA"/>
</dbReference>
<evidence type="ECO:0000313" key="2">
    <source>
        <dbReference type="EMBL" id="AKB50883.1"/>
    </source>
</evidence>
<protein>
    <submittedName>
        <fullName evidence="2">Mobile element protein</fullName>
    </submittedName>
</protein>
<dbReference type="Proteomes" id="UP000033038">
    <property type="component" value="Chromosome"/>
</dbReference>
<dbReference type="PANTHER" id="PTHR33360:SF2">
    <property type="entry name" value="TRANSPOSASE FOR INSERTION SEQUENCE ELEMENT IS200"/>
    <property type="match status" value="1"/>
</dbReference>
<proteinExistence type="predicted"/>